<dbReference type="EMBL" id="JAKGTH010000006">
    <property type="protein sequence ID" value="MCF4100840.1"/>
    <property type="molecule type" value="Genomic_DNA"/>
</dbReference>
<feature type="domain" description="Rhodanese" evidence="2">
    <location>
        <begin position="49"/>
        <end position="140"/>
    </location>
</feature>
<comment type="caution">
    <text evidence="3">The sequence shown here is derived from an EMBL/GenBank/DDBJ whole genome shotgun (WGS) entry which is preliminary data.</text>
</comment>
<dbReference type="Gene3D" id="3.40.250.10">
    <property type="entry name" value="Rhodanese-like domain"/>
    <property type="match status" value="1"/>
</dbReference>
<evidence type="ECO:0000256" key="1">
    <source>
        <dbReference type="SAM" id="SignalP"/>
    </source>
</evidence>
<dbReference type="Pfam" id="PF00581">
    <property type="entry name" value="Rhodanese"/>
    <property type="match status" value="1"/>
</dbReference>
<dbReference type="InterPro" id="IPR044684">
    <property type="entry name" value="STR17/STR18/HARC1-like"/>
</dbReference>
<dbReference type="RefSeq" id="WP_236132975.1">
    <property type="nucleotide sequence ID" value="NZ_JAKGTH010000006.1"/>
</dbReference>
<keyword evidence="1" id="KW-0732">Signal</keyword>
<dbReference type="SUPFAM" id="SSF52821">
    <property type="entry name" value="Rhodanese/Cell cycle control phosphatase"/>
    <property type="match status" value="1"/>
</dbReference>
<feature type="signal peptide" evidence="1">
    <location>
        <begin position="1"/>
        <end position="20"/>
    </location>
</feature>
<evidence type="ECO:0000259" key="2">
    <source>
        <dbReference type="PROSITE" id="PS50206"/>
    </source>
</evidence>
<dbReference type="PROSITE" id="PS50206">
    <property type="entry name" value="RHODANESE_3"/>
    <property type="match status" value="1"/>
</dbReference>
<evidence type="ECO:0000313" key="4">
    <source>
        <dbReference type="Proteomes" id="UP001179363"/>
    </source>
</evidence>
<sequence>MNLKKLLFLIFFLNLTVGQAQSSIEKILSKYNSHSTPYISVEELKMLHSDANVVVLDAREEEEFEVSHLKKALFVGYSTFSTKEISHLITNKSALIVVYCSLGIRSETISEKLKNAGYTNIRNLYGGIFEWKNKGYAVFDANGKETEKIHAFSKHWSKYLTNGEKVY</sequence>
<dbReference type="InterPro" id="IPR036873">
    <property type="entry name" value="Rhodanese-like_dom_sf"/>
</dbReference>
<name>A0ABS9ED97_9FLAO</name>
<dbReference type="SMART" id="SM00450">
    <property type="entry name" value="RHOD"/>
    <property type="match status" value="1"/>
</dbReference>
<protein>
    <submittedName>
        <fullName evidence="3">Rhodanese-like domain-containing protein</fullName>
    </submittedName>
</protein>
<organism evidence="3 4">
    <name type="scientific">Gillisia lutea</name>
    <dbReference type="NCBI Taxonomy" id="2909668"/>
    <lineage>
        <taxon>Bacteria</taxon>
        <taxon>Pseudomonadati</taxon>
        <taxon>Bacteroidota</taxon>
        <taxon>Flavobacteriia</taxon>
        <taxon>Flavobacteriales</taxon>
        <taxon>Flavobacteriaceae</taxon>
        <taxon>Gillisia</taxon>
    </lineage>
</organism>
<dbReference type="CDD" id="cd00158">
    <property type="entry name" value="RHOD"/>
    <property type="match status" value="1"/>
</dbReference>
<dbReference type="PANTHER" id="PTHR44542:SF14">
    <property type="entry name" value="PROTEIN HIGH ARSENIC CONTENT 1, MITOCHONDRIAL-RELATED"/>
    <property type="match status" value="1"/>
</dbReference>
<dbReference type="Proteomes" id="UP001179363">
    <property type="component" value="Unassembled WGS sequence"/>
</dbReference>
<proteinExistence type="predicted"/>
<keyword evidence="4" id="KW-1185">Reference proteome</keyword>
<feature type="chain" id="PRO_5045286585" evidence="1">
    <location>
        <begin position="21"/>
        <end position="167"/>
    </location>
</feature>
<dbReference type="PANTHER" id="PTHR44542">
    <property type="entry name" value="THIOSULFATE SULFURTRANSFERASE 18"/>
    <property type="match status" value="1"/>
</dbReference>
<dbReference type="NCBIfam" id="NF045521">
    <property type="entry name" value="rhoda_near_glyco"/>
    <property type="match status" value="1"/>
</dbReference>
<accession>A0ABS9ED97</accession>
<dbReference type="InterPro" id="IPR001763">
    <property type="entry name" value="Rhodanese-like_dom"/>
</dbReference>
<reference evidence="3" key="1">
    <citation type="submission" date="2022-01" db="EMBL/GenBank/DDBJ databases">
        <title>Gillisia lutea sp. nov., isolated from marine plastic residues from the Malvarosa beach (Valencia, Spain).</title>
        <authorList>
            <person name="Vidal-Verdu A."/>
            <person name="Molina-Menor E."/>
            <person name="Satari L."/>
            <person name="Pascual J."/>
            <person name="Pereto J."/>
            <person name="Porcar M."/>
        </authorList>
    </citation>
    <scope>NUCLEOTIDE SEQUENCE</scope>
    <source>
        <strain evidence="3">M10.2A</strain>
    </source>
</reference>
<gene>
    <name evidence="3" type="ORF">L1I30_04095</name>
</gene>
<evidence type="ECO:0000313" key="3">
    <source>
        <dbReference type="EMBL" id="MCF4100840.1"/>
    </source>
</evidence>